<feature type="signal peptide" evidence="1">
    <location>
        <begin position="1"/>
        <end position="26"/>
    </location>
</feature>
<name>A0A975WAT3_9RHOB</name>
<organism evidence="2 3">
    <name type="scientific">Marinovum algicola</name>
    <dbReference type="NCBI Taxonomy" id="42444"/>
    <lineage>
        <taxon>Bacteria</taxon>
        <taxon>Pseudomonadati</taxon>
        <taxon>Pseudomonadota</taxon>
        <taxon>Alphaproteobacteria</taxon>
        <taxon>Rhodobacterales</taxon>
        <taxon>Roseobacteraceae</taxon>
        <taxon>Marinovum</taxon>
    </lineage>
</organism>
<keyword evidence="3" id="KW-1185">Reference proteome</keyword>
<evidence type="ECO:0000313" key="2">
    <source>
        <dbReference type="EMBL" id="SEJ64438.1"/>
    </source>
</evidence>
<dbReference type="RefSeq" id="WP_048529363.1">
    <property type="nucleotide sequence ID" value="NZ_CATLQZ010000006.1"/>
</dbReference>
<comment type="caution">
    <text evidence="2">The sequence shown here is derived from an EMBL/GenBank/DDBJ whole genome shotgun (WGS) entry which is preliminary data.</text>
</comment>
<sequence length="160" mass="18230">MSRKVIPSLVAAALALTSLSAAPAAADHRHNLNRFIAGAGTILLLNEFSRGGSANVYRDNRDTDRGYTNRGYSHRGDKDRGFKRGRAPLPGYCLRRIRTHQGPVRMFGNRCLQRNYSQADWLPRACRMQVRVWRNGHKVTRVGYHPRCLRNRGYRVAGRR</sequence>
<feature type="chain" id="PRO_5037998310" evidence="1">
    <location>
        <begin position="27"/>
        <end position="160"/>
    </location>
</feature>
<evidence type="ECO:0000256" key="1">
    <source>
        <dbReference type="SAM" id="SignalP"/>
    </source>
</evidence>
<reference evidence="2 3" key="1">
    <citation type="submission" date="2016-10" db="EMBL/GenBank/DDBJ databases">
        <authorList>
            <person name="Varghese N."/>
            <person name="Submissions S."/>
        </authorList>
    </citation>
    <scope>NUCLEOTIDE SEQUENCE [LARGE SCALE GENOMIC DNA]</scope>
    <source>
        <strain evidence="2 3">FF3</strain>
    </source>
</reference>
<evidence type="ECO:0000313" key="3">
    <source>
        <dbReference type="Proteomes" id="UP000182932"/>
    </source>
</evidence>
<dbReference type="GeneID" id="80818770"/>
<dbReference type="AlphaFoldDB" id="A0A975WAT3"/>
<keyword evidence="1" id="KW-0732">Signal</keyword>
<accession>A0A975WAT3</accession>
<proteinExistence type="predicted"/>
<protein>
    <submittedName>
        <fullName evidence="2">Uncharacterized protein</fullName>
    </submittedName>
</protein>
<dbReference type="EMBL" id="FNYY01000008">
    <property type="protein sequence ID" value="SEJ64438.1"/>
    <property type="molecule type" value="Genomic_DNA"/>
</dbReference>
<dbReference type="Proteomes" id="UP000182932">
    <property type="component" value="Unassembled WGS sequence"/>
</dbReference>
<gene>
    <name evidence="2" type="ORF">SAMN04487940_108101</name>
</gene>